<dbReference type="EMBL" id="JAJOMB010000035">
    <property type="protein sequence ID" value="MCD5316838.1"/>
    <property type="molecule type" value="Genomic_DNA"/>
</dbReference>
<evidence type="ECO:0000256" key="1">
    <source>
        <dbReference type="SAM" id="MobiDB-lite"/>
    </source>
</evidence>
<proteinExistence type="predicted"/>
<keyword evidence="3" id="KW-1185">Reference proteome</keyword>
<reference evidence="2" key="1">
    <citation type="submission" date="2021-11" db="EMBL/GenBank/DDBJ databases">
        <title>Streptomyces corallinus and Kineosporia corallina sp. nov., two new coral-derived marine actinobacteria.</title>
        <authorList>
            <person name="Buangrab K."/>
            <person name="Sutthacheep M."/>
            <person name="Yeemin T."/>
            <person name="Harunari E."/>
            <person name="Igarashi Y."/>
            <person name="Sripreechasak P."/>
            <person name="Kanchanasin P."/>
            <person name="Tanasupawat S."/>
            <person name="Phongsopitanun W."/>
        </authorList>
    </citation>
    <scope>NUCLEOTIDE SEQUENCE</scope>
    <source>
        <strain evidence="2">JCM 31032</strain>
    </source>
</reference>
<protein>
    <recommendedName>
        <fullName evidence="4">Transcriptional regulator</fullName>
    </recommendedName>
</protein>
<dbReference type="InterPro" id="IPR011990">
    <property type="entry name" value="TPR-like_helical_dom_sf"/>
</dbReference>
<evidence type="ECO:0000313" key="2">
    <source>
        <dbReference type="EMBL" id="MCD5316838.1"/>
    </source>
</evidence>
<feature type="compositionally biased region" description="Basic and acidic residues" evidence="1">
    <location>
        <begin position="74"/>
        <end position="86"/>
    </location>
</feature>
<dbReference type="Gene3D" id="1.25.40.10">
    <property type="entry name" value="Tetratricopeptide repeat domain"/>
    <property type="match status" value="1"/>
</dbReference>
<gene>
    <name evidence="2" type="ORF">LR394_38680</name>
</gene>
<dbReference type="AlphaFoldDB" id="A0A9X1NMF7"/>
<sequence>MSPQELAEAINAYVWKHYDRLVNLDRSYISKLELGKHHWPNAQYRAALRSILPAPDDASLGFYPRQRSQPQRPSGDHHGAEHEERTGSVASAAGNSSKALRAAERTIESIDLSDSPWTPDRIHELAGFIASGGELGPQTAREVSQAWRTTQPPQILELRSGRRIGQRLADLVIERTETLRRMDDFLGGADMHDLVRQELTTTLTMIDDASYTEPIGRQILASVGELAQLAGWVADDAGLRQQAERYYLAGVSAAHAARDEPLAANLLSTLSYQYANIGDPREAVLLATTAANGVPPHTTGTTRALLMERVAWANARLGDARATERALGAVDDLFTETKYAEPEPNFTYWLTRDEIAVMAGRCYVQLQRPEPAITLLTGAVDRYDDSHQRETSLYLSYLAEAHLQAKDVEASVTVALRALEAAMGVASARSSGRINHLLHLLAPSKTNERVREFSEALLASRPHAWPT</sequence>
<organism evidence="2 3">
    <name type="scientific">Kineosporia babensis</name>
    <dbReference type="NCBI Taxonomy" id="499548"/>
    <lineage>
        <taxon>Bacteria</taxon>
        <taxon>Bacillati</taxon>
        <taxon>Actinomycetota</taxon>
        <taxon>Actinomycetes</taxon>
        <taxon>Kineosporiales</taxon>
        <taxon>Kineosporiaceae</taxon>
        <taxon>Kineosporia</taxon>
    </lineage>
</organism>
<evidence type="ECO:0000313" key="3">
    <source>
        <dbReference type="Proteomes" id="UP001138997"/>
    </source>
</evidence>
<comment type="caution">
    <text evidence="2">The sequence shown here is derived from an EMBL/GenBank/DDBJ whole genome shotgun (WGS) entry which is preliminary data.</text>
</comment>
<accession>A0A9X1NMF7</accession>
<evidence type="ECO:0008006" key="4">
    <source>
        <dbReference type="Google" id="ProtNLM"/>
    </source>
</evidence>
<name>A0A9X1NMF7_9ACTN</name>
<dbReference type="SUPFAM" id="SSF48452">
    <property type="entry name" value="TPR-like"/>
    <property type="match status" value="1"/>
</dbReference>
<dbReference type="Proteomes" id="UP001138997">
    <property type="component" value="Unassembled WGS sequence"/>
</dbReference>
<dbReference type="RefSeq" id="WP_231449689.1">
    <property type="nucleotide sequence ID" value="NZ_JAJOMB010000035.1"/>
</dbReference>
<feature type="region of interest" description="Disordered" evidence="1">
    <location>
        <begin position="59"/>
        <end position="100"/>
    </location>
</feature>